<dbReference type="FunFam" id="3.30.565.10:FF:000009">
    <property type="entry name" value="Molecular chaperone HtpG"/>
    <property type="match status" value="1"/>
</dbReference>
<evidence type="ECO:0000256" key="5">
    <source>
        <dbReference type="ARBA" id="ARBA00022840"/>
    </source>
</evidence>
<evidence type="ECO:0000256" key="3">
    <source>
        <dbReference type="ARBA" id="ARBA00022490"/>
    </source>
</evidence>
<dbReference type="InterPro" id="IPR019805">
    <property type="entry name" value="Heat_shock_protein_90_CS"/>
</dbReference>
<feature type="binding site" evidence="8">
    <location>
        <position position="134"/>
    </location>
    <ligand>
        <name>ATP</name>
        <dbReference type="ChEBI" id="CHEBI:30616"/>
    </ligand>
</feature>
<dbReference type="Gene3D" id="3.40.50.11260">
    <property type="match status" value="1"/>
</dbReference>
<dbReference type="NCBIfam" id="NF003555">
    <property type="entry name" value="PRK05218.1"/>
    <property type="match status" value="1"/>
</dbReference>
<feature type="binding site" evidence="8">
    <location>
        <position position="379"/>
    </location>
    <ligand>
        <name>ATP</name>
        <dbReference type="ChEBI" id="CHEBI:30616"/>
    </ligand>
</feature>
<comment type="subcellular location">
    <subcellularLocation>
        <location evidence="1">Cytoplasm</location>
    </subcellularLocation>
</comment>
<dbReference type="Pfam" id="PF00183">
    <property type="entry name" value="HSP90"/>
    <property type="match status" value="1"/>
</dbReference>
<dbReference type="GO" id="GO:0005737">
    <property type="term" value="C:cytoplasm"/>
    <property type="evidence" value="ECO:0007669"/>
    <property type="project" value="UniProtKB-SubCell"/>
</dbReference>
<evidence type="ECO:0000256" key="1">
    <source>
        <dbReference type="ARBA" id="ARBA00004496"/>
    </source>
</evidence>
<dbReference type="SUPFAM" id="SSF55874">
    <property type="entry name" value="ATPase domain of HSP90 chaperone/DNA topoisomerase II/histidine kinase"/>
    <property type="match status" value="1"/>
</dbReference>
<keyword evidence="11" id="KW-1185">Reference proteome</keyword>
<dbReference type="Proteomes" id="UP001515480">
    <property type="component" value="Unassembled WGS sequence"/>
</dbReference>
<dbReference type="FunFam" id="3.30.230.80:FF:000004">
    <property type="entry name" value="Heat shock protein 75 kDa"/>
    <property type="match status" value="1"/>
</dbReference>
<evidence type="ECO:0000259" key="9">
    <source>
        <dbReference type="SMART" id="SM00387"/>
    </source>
</evidence>
<evidence type="ECO:0000313" key="10">
    <source>
        <dbReference type="EMBL" id="KAL1527886.1"/>
    </source>
</evidence>
<evidence type="ECO:0000256" key="2">
    <source>
        <dbReference type="ARBA" id="ARBA00008239"/>
    </source>
</evidence>
<keyword evidence="4 8" id="KW-0547">Nucleotide-binding</keyword>
<sequence>MLRLGCLQRASRLPRLHSLSVHGASARLGAAARLRCTAAAADAPKEPPPPPPPTVGEATRMEFQAETKKLLDIVAKSLYTDKEVFLRELVSNASDALEKRRHAALISGSEVEGAPEMAIWIDGDKETNTLTITDTGIGMSKEELIENLGTIARSGSKNFLQQLDESEANSSASANVIGQFGVGFYAVFMVADEVTVYSRRHGAEMGHCWKSTGDGSYELAEASGVAAGTKIVIKLKPEESNFATKWHIGSNIRRYSSFIGFPIKINGERVDTVEAIWLKGKNEVTKEQHSEFYRYISQSFDDPRYTLHFTMDAPISIKAIFYIPESHVEKWGMARQESGVNLYCRKVLIEARSKRLLPEWMRFLKGVVDSEDLPLNISRESMQDSSLMQKISSVLSKRVIKFLQDLAKNDEKGYLKFYDEFGQFLKEGVYTDFNSKAEVAKLLRFESSTSDKKQLVSLDDYIGRMVPEQNDKIYWLLAPTRESALSSAYMEAFTAKKIEVLLVYSAVDEFVMTNLMTYGGKSLASAENAKLDVDKPAEAESLDEADSKALQAWFKDAVAGVKDVRLSSRLVNSPAIIVGHESSSVRRMMAMVESGTPPELPPQTIEINASHPIIRGLASTRETKPELAKRVAQQVFSNALITAGLMDDPRVMLNNVNALLEDVLNKEGTPQE</sequence>
<dbReference type="SMART" id="SM00387">
    <property type="entry name" value="HATPase_c"/>
    <property type="match status" value="1"/>
</dbReference>
<keyword evidence="7" id="KW-0143">Chaperone</keyword>
<keyword evidence="3" id="KW-0963">Cytoplasm</keyword>
<dbReference type="HAMAP" id="MF_00505">
    <property type="entry name" value="HSP90"/>
    <property type="match status" value="1"/>
</dbReference>
<dbReference type="InterPro" id="IPR003594">
    <property type="entry name" value="HATPase_dom"/>
</dbReference>
<evidence type="ECO:0000256" key="7">
    <source>
        <dbReference type="ARBA" id="ARBA00023186"/>
    </source>
</evidence>
<dbReference type="InterPro" id="IPR001404">
    <property type="entry name" value="Hsp90_fam"/>
</dbReference>
<keyword evidence="5 8" id="KW-0067">ATP-binding</keyword>
<dbReference type="GO" id="GO:0016887">
    <property type="term" value="F:ATP hydrolysis activity"/>
    <property type="evidence" value="ECO:0007669"/>
    <property type="project" value="InterPro"/>
</dbReference>
<protein>
    <recommendedName>
        <fullName evidence="9">Histidine kinase/HSP90-like ATPase domain-containing protein</fullName>
    </recommendedName>
</protein>
<dbReference type="GO" id="GO:0051082">
    <property type="term" value="F:unfolded protein binding"/>
    <property type="evidence" value="ECO:0007669"/>
    <property type="project" value="InterPro"/>
</dbReference>
<comment type="caution">
    <text evidence="10">The sequence shown here is derived from an EMBL/GenBank/DDBJ whole genome shotgun (WGS) entry which is preliminary data.</text>
</comment>
<feature type="binding site" evidence="8">
    <location>
        <position position="147"/>
    </location>
    <ligand>
        <name>ATP</name>
        <dbReference type="ChEBI" id="CHEBI:30616"/>
    </ligand>
</feature>
<dbReference type="InterPro" id="IPR020568">
    <property type="entry name" value="Ribosomal_Su5_D2-typ_SF"/>
</dbReference>
<dbReference type="Pfam" id="PF13589">
    <property type="entry name" value="HATPase_c_3"/>
    <property type="match status" value="1"/>
</dbReference>
<evidence type="ECO:0000313" key="11">
    <source>
        <dbReference type="Proteomes" id="UP001515480"/>
    </source>
</evidence>
<gene>
    <name evidence="10" type="ORF">AB1Y20_009262</name>
</gene>
<dbReference type="PANTHER" id="PTHR11528">
    <property type="entry name" value="HEAT SHOCK PROTEIN 90 FAMILY MEMBER"/>
    <property type="match status" value="1"/>
</dbReference>
<feature type="binding site" evidence="8">
    <location>
        <position position="92"/>
    </location>
    <ligand>
        <name>ATP</name>
        <dbReference type="ChEBI" id="CHEBI:30616"/>
    </ligand>
</feature>
<dbReference type="InterPro" id="IPR036890">
    <property type="entry name" value="HATPase_C_sf"/>
</dbReference>
<dbReference type="CDD" id="cd16927">
    <property type="entry name" value="HATPase_Hsp90-like"/>
    <property type="match status" value="1"/>
</dbReference>
<dbReference type="SUPFAM" id="SSF110942">
    <property type="entry name" value="HSP90 C-terminal domain"/>
    <property type="match status" value="1"/>
</dbReference>
<feature type="binding site" evidence="8">
    <location>
        <position position="88"/>
    </location>
    <ligand>
        <name>ATP</name>
        <dbReference type="ChEBI" id="CHEBI:30616"/>
    </ligand>
</feature>
<feature type="binding site" evidence="8">
    <location>
        <begin position="154"/>
        <end position="155"/>
    </location>
    <ligand>
        <name>ATP</name>
        <dbReference type="ChEBI" id="CHEBI:30616"/>
    </ligand>
</feature>
<feature type="binding site" evidence="8">
    <location>
        <begin position="179"/>
        <end position="184"/>
    </location>
    <ligand>
        <name>ATP</name>
        <dbReference type="ChEBI" id="CHEBI:30616"/>
    </ligand>
</feature>
<dbReference type="EMBL" id="JBGBPQ010000002">
    <property type="protein sequence ID" value="KAL1527886.1"/>
    <property type="molecule type" value="Genomic_DNA"/>
</dbReference>
<dbReference type="Gene3D" id="3.30.565.10">
    <property type="entry name" value="Histidine kinase-like ATPase, C-terminal domain"/>
    <property type="match status" value="1"/>
</dbReference>
<feature type="binding site" evidence="8">
    <location>
        <position position="139"/>
    </location>
    <ligand>
        <name>ATP</name>
        <dbReference type="ChEBI" id="CHEBI:30616"/>
    </ligand>
</feature>
<dbReference type="InterPro" id="IPR020575">
    <property type="entry name" value="Hsp90_N"/>
</dbReference>
<dbReference type="GO" id="GO:0140662">
    <property type="term" value="F:ATP-dependent protein folding chaperone"/>
    <property type="evidence" value="ECO:0007669"/>
    <property type="project" value="InterPro"/>
</dbReference>
<dbReference type="InterPro" id="IPR037196">
    <property type="entry name" value="HSP90_C"/>
</dbReference>
<dbReference type="GO" id="GO:0005524">
    <property type="term" value="F:ATP binding"/>
    <property type="evidence" value="ECO:0007669"/>
    <property type="project" value="UniProtKB-KW"/>
</dbReference>
<dbReference type="Gene3D" id="1.20.120.790">
    <property type="entry name" value="Heat shock protein 90, C-terminal domain"/>
    <property type="match status" value="1"/>
</dbReference>
<dbReference type="AlphaFoldDB" id="A0AB34K0Z7"/>
<evidence type="ECO:0000256" key="6">
    <source>
        <dbReference type="ARBA" id="ARBA00023016"/>
    </source>
</evidence>
<name>A0AB34K0Z7_PRYPA</name>
<keyword evidence="6" id="KW-0346">Stress response</keyword>
<dbReference type="PIRSF" id="PIRSF002583">
    <property type="entry name" value="Hsp90"/>
    <property type="match status" value="1"/>
</dbReference>
<dbReference type="Gene3D" id="3.30.230.80">
    <property type="match status" value="1"/>
</dbReference>
<comment type="similarity">
    <text evidence="2">Belongs to the heat shock protein 90 family.</text>
</comment>
<evidence type="ECO:0000256" key="8">
    <source>
        <dbReference type="PIRSR" id="PIRSR002583-1"/>
    </source>
</evidence>
<dbReference type="SUPFAM" id="SSF54211">
    <property type="entry name" value="Ribosomal protein S5 domain 2-like"/>
    <property type="match status" value="1"/>
</dbReference>
<dbReference type="PROSITE" id="PS00298">
    <property type="entry name" value="HSP90"/>
    <property type="match status" value="1"/>
</dbReference>
<organism evidence="10 11">
    <name type="scientific">Prymnesium parvum</name>
    <name type="common">Toxic golden alga</name>
    <dbReference type="NCBI Taxonomy" id="97485"/>
    <lineage>
        <taxon>Eukaryota</taxon>
        <taxon>Haptista</taxon>
        <taxon>Haptophyta</taxon>
        <taxon>Prymnesiophyceae</taxon>
        <taxon>Prymnesiales</taxon>
        <taxon>Prymnesiaceae</taxon>
        <taxon>Prymnesium</taxon>
    </lineage>
</organism>
<reference evidence="10 11" key="1">
    <citation type="journal article" date="2024" name="Science">
        <title>Giant polyketide synthase enzymes in the biosynthesis of giant marine polyether toxins.</title>
        <authorList>
            <person name="Fallon T.R."/>
            <person name="Shende V.V."/>
            <person name="Wierzbicki I.H."/>
            <person name="Pendleton A.L."/>
            <person name="Watervoot N.F."/>
            <person name="Auber R.P."/>
            <person name="Gonzalez D.J."/>
            <person name="Wisecaver J.H."/>
            <person name="Moore B.S."/>
        </authorList>
    </citation>
    <scope>NUCLEOTIDE SEQUENCE [LARGE SCALE GENOMIC DNA]</scope>
    <source>
        <strain evidence="10 11">12B1</strain>
    </source>
</reference>
<feature type="binding site" evidence="8">
    <location>
        <position position="229"/>
    </location>
    <ligand>
        <name>ATP</name>
        <dbReference type="ChEBI" id="CHEBI:30616"/>
    </ligand>
</feature>
<accession>A0AB34K0Z7</accession>
<feature type="domain" description="Histidine kinase/HSP90-like ATPase" evidence="9">
    <location>
        <begin position="81"/>
        <end position="239"/>
    </location>
</feature>
<proteinExistence type="inferred from homology"/>
<evidence type="ECO:0000256" key="4">
    <source>
        <dbReference type="ARBA" id="ARBA00022741"/>
    </source>
</evidence>
<dbReference type="PRINTS" id="PR00775">
    <property type="entry name" value="HEATSHOCK90"/>
</dbReference>